<comment type="caution">
    <text evidence="3">The sequence shown here is derived from an EMBL/GenBank/DDBJ whole genome shotgun (WGS) entry which is preliminary data.</text>
</comment>
<proteinExistence type="predicted"/>
<organism evidence="3 4">
    <name type="scientific">Lasiosphaeria hispida</name>
    <dbReference type="NCBI Taxonomy" id="260671"/>
    <lineage>
        <taxon>Eukaryota</taxon>
        <taxon>Fungi</taxon>
        <taxon>Dikarya</taxon>
        <taxon>Ascomycota</taxon>
        <taxon>Pezizomycotina</taxon>
        <taxon>Sordariomycetes</taxon>
        <taxon>Sordariomycetidae</taxon>
        <taxon>Sordariales</taxon>
        <taxon>Lasiosphaeriaceae</taxon>
        <taxon>Lasiosphaeria</taxon>
    </lineage>
</organism>
<evidence type="ECO:0000313" key="3">
    <source>
        <dbReference type="EMBL" id="KAK3350234.1"/>
    </source>
</evidence>
<reference evidence="3" key="2">
    <citation type="submission" date="2023-06" db="EMBL/GenBank/DDBJ databases">
        <authorList>
            <consortium name="Lawrence Berkeley National Laboratory"/>
            <person name="Haridas S."/>
            <person name="Hensen N."/>
            <person name="Bonometti L."/>
            <person name="Westerberg I."/>
            <person name="Brannstrom I.O."/>
            <person name="Guillou S."/>
            <person name="Cros-Aarteil S."/>
            <person name="Calhoun S."/>
            <person name="Kuo A."/>
            <person name="Mondo S."/>
            <person name="Pangilinan J."/>
            <person name="Riley R."/>
            <person name="Labutti K."/>
            <person name="Andreopoulos B."/>
            <person name="Lipzen A."/>
            <person name="Chen C."/>
            <person name="Yanf M."/>
            <person name="Daum C."/>
            <person name="Ng V."/>
            <person name="Clum A."/>
            <person name="Steindorff A."/>
            <person name="Ohm R."/>
            <person name="Martin F."/>
            <person name="Silar P."/>
            <person name="Natvig D."/>
            <person name="Lalanne C."/>
            <person name="Gautier V."/>
            <person name="Ament-Velasquez S.L."/>
            <person name="Kruys A."/>
            <person name="Hutchinson M.I."/>
            <person name="Powell A.J."/>
            <person name="Barry K."/>
            <person name="Miller A.N."/>
            <person name="Grigoriev I.V."/>
            <person name="Debuchy R."/>
            <person name="Gladieux P."/>
            <person name="Thoren M.H."/>
            <person name="Johannesson H."/>
        </authorList>
    </citation>
    <scope>NUCLEOTIDE SEQUENCE</scope>
    <source>
        <strain evidence="3">CBS 955.72</strain>
    </source>
</reference>
<reference evidence="3" key="1">
    <citation type="journal article" date="2023" name="Mol. Phylogenet. Evol.">
        <title>Genome-scale phylogeny and comparative genomics of the fungal order Sordariales.</title>
        <authorList>
            <person name="Hensen N."/>
            <person name="Bonometti L."/>
            <person name="Westerberg I."/>
            <person name="Brannstrom I.O."/>
            <person name="Guillou S."/>
            <person name="Cros-Aarteil S."/>
            <person name="Calhoun S."/>
            <person name="Haridas S."/>
            <person name="Kuo A."/>
            <person name="Mondo S."/>
            <person name="Pangilinan J."/>
            <person name="Riley R."/>
            <person name="LaButti K."/>
            <person name="Andreopoulos B."/>
            <person name="Lipzen A."/>
            <person name="Chen C."/>
            <person name="Yan M."/>
            <person name="Daum C."/>
            <person name="Ng V."/>
            <person name="Clum A."/>
            <person name="Steindorff A."/>
            <person name="Ohm R.A."/>
            <person name="Martin F."/>
            <person name="Silar P."/>
            <person name="Natvig D.O."/>
            <person name="Lalanne C."/>
            <person name="Gautier V."/>
            <person name="Ament-Velasquez S.L."/>
            <person name="Kruys A."/>
            <person name="Hutchinson M.I."/>
            <person name="Powell A.J."/>
            <person name="Barry K."/>
            <person name="Miller A.N."/>
            <person name="Grigoriev I.V."/>
            <person name="Debuchy R."/>
            <person name="Gladieux P."/>
            <person name="Hiltunen Thoren M."/>
            <person name="Johannesson H."/>
        </authorList>
    </citation>
    <scope>NUCLEOTIDE SEQUENCE</scope>
    <source>
        <strain evidence="3">CBS 955.72</strain>
    </source>
</reference>
<feature type="compositionally biased region" description="Polar residues" evidence="1">
    <location>
        <begin position="67"/>
        <end position="83"/>
    </location>
</feature>
<gene>
    <name evidence="3" type="ORF">B0T25DRAFT_262384</name>
</gene>
<dbReference type="AlphaFoldDB" id="A0AAJ0HG60"/>
<name>A0AAJ0HG60_9PEZI</name>
<keyword evidence="2" id="KW-0472">Membrane</keyword>
<dbReference type="EMBL" id="JAUIQD010000005">
    <property type="protein sequence ID" value="KAK3350234.1"/>
    <property type="molecule type" value="Genomic_DNA"/>
</dbReference>
<keyword evidence="2" id="KW-1133">Transmembrane helix</keyword>
<feature type="region of interest" description="Disordered" evidence="1">
    <location>
        <begin position="51"/>
        <end position="103"/>
    </location>
</feature>
<evidence type="ECO:0000313" key="4">
    <source>
        <dbReference type="Proteomes" id="UP001275084"/>
    </source>
</evidence>
<evidence type="ECO:0000256" key="1">
    <source>
        <dbReference type="SAM" id="MobiDB-lite"/>
    </source>
</evidence>
<accession>A0AAJ0HG60</accession>
<keyword evidence="4" id="KW-1185">Reference proteome</keyword>
<sequence>MGRPADESLPEVVPHQRQPFEVVHGSPPQALLQHEATDLQWQFTERDKYPAAYDNAPKLPGEEPVQQWRNTDPTSVTRTSSAPWESLPAGDHVAHNTDNSPASKDRRICGLRRRTFLIIAVVVVIVIAATIGGAVGGTHAQRSAASAAPPLFLNNQSSPAGLAFQAFSEPSYEGRYTPIIYEEGFYDFGFGAKSYVWLPNGTDCCITFCADKDTAVGWWCNPRYRTNASEPFPRVYVWCGRLDTKANETCS</sequence>
<feature type="transmembrane region" description="Helical" evidence="2">
    <location>
        <begin position="116"/>
        <end position="136"/>
    </location>
</feature>
<keyword evidence="2" id="KW-0812">Transmembrane</keyword>
<evidence type="ECO:0000256" key="2">
    <source>
        <dbReference type="SAM" id="Phobius"/>
    </source>
</evidence>
<dbReference type="Proteomes" id="UP001275084">
    <property type="component" value="Unassembled WGS sequence"/>
</dbReference>
<protein>
    <submittedName>
        <fullName evidence="3">Uncharacterized protein</fullName>
    </submittedName>
</protein>